<dbReference type="AlphaFoldDB" id="A0AAU7BU06"/>
<sequence length="235" mass="26702">MLLLSSNEMMIIIPLIIVLVGTIIFLSYYFSRKQVVLRNLSKIPLKPATGLKTSELTKVSGKALHVKEPLIAPLSGRKCVFYTIKIEKRVSTGKSSHWKTVIDEEKTQEFFIDSNGDFVIVRPSQSPKNYLSYLVKDKRTSSGAFNDPTPEFESLLKSYNIDPLNFLGFNKSLRYKEGVIEIGEQITVAGIAKWKTLNEPIPDYHYSKIAELVSEGKEKLIITDIPQKNEKRSRF</sequence>
<keyword evidence="1" id="KW-1133">Transmembrane helix</keyword>
<proteinExistence type="predicted"/>
<dbReference type="RefSeq" id="WP_347924281.1">
    <property type="nucleotide sequence ID" value="NZ_CP157199.1"/>
</dbReference>
<accession>A0AAU7BU06</accession>
<name>A0AAU7BU06_9FLAO</name>
<feature type="transmembrane region" description="Helical" evidence="1">
    <location>
        <begin position="12"/>
        <end position="30"/>
    </location>
</feature>
<keyword evidence="1" id="KW-0472">Membrane</keyword>
<evidence type="ECO:0000313" key="2">
    <source>
        <dbReference type="EMBL" id="XBG61613.1"/>
    </source>
</evidence>
<keyword evidence="1" id="KW-0812">Transmembrane</keyword>
<reference evidence="2" key="1">
    <citation type="submission" date="2024-05" db="EMBL/GenBank/DDBJ databases">
        <title>Pontimicrobium maritimus sp. nov., isolated form sea water.</title>
        <authorList>
            <person name="Muhammad N."/>
            <person name="Vuong T.Q."/>
            <person name="Han H.L."/>
            <person name="Kim S.-G."/>
        </authorList>
    </citation>
    <scope>NUCLEOTIDE SEQUENCE</scope>
    <source>
        <strain evidence="2">SW4</strain>
    </source>
</reference>
<protein>
    <submittedName>
        <fullName evidence="2">GIDE domain-containing protein</fullName>
    </submittedName>
</protein>
<evidence type="ECO:0000256" key="1">
    <source>
        <dbReference type="SAM" id="Phobius"/>
    </source>
</evidence>
<organism evidence="2">
    <name type="scientific">Pontimicrobium sp. SW4</name>
    <dbReference type="NCBI Taxonomy" id="3153519"/>
    <lineage>
        <taxon>Bacteria</taxon>
        <taxon>Pseudomonadati</taxon>
        <taxon>Bacteroidota</taxon>
        <taxon>Flavobacteriia</taxon>
        <taxon>Flavobacteriales</taxon>
        <taxon>Flavobacteriaceae</taxon>
        <taxon>Pontimicrobium</taxon>
    </lineage>
</organism>
<dbReference type="EMBL" id="CP157199">
    <property type="protein sequence ID" value="XBG61613.1"/>
    <property type="molecule type" value="Genomic_DNA"/>
</dbReference>
<gene>
    <name evidence="2" type="ORF">ABGB03_01600</name>
</gene>